<gene>
    <name evidence="1" type="ORF">DPMN_042085</name>
</gene>
<dbReference type="Proteomes" id="UP000828390">
    <property type="component" value="Unassembled WGS sequence"/>
</dbReference>
<evidence type="ECO:0000313" key="2">
    <source>
        <dbReference type="Proteomes" id="UP000828390"/>
    </source>
</evidence>
<keyword evidence="2" id="KW-1185">Reference proteome</keyword>
<name>A0A9D4HWL9_DREPO</name>
<comment type="caution">
    <text evidence="1">The sequence shown here is derived from an EMBL/GenBank/DDBJ whole genome shotgun (WGS) entry which is preliminary data.</text>
</comment>
<reference evidence="1" key="1">
    <citation type="journal article" date="2019" name="bioRxiv">
        <title>The Genome of the Zebra Mussel, Dreissena polymorpha: A Resource for Invasive Species Research.</title>
        <authorList>
            <person name="McCartney M.A."/>
            <person name="Auch B."/>
            <person name="Kono T."/>
            <person name="Mallez S."/>
            <person name="Zhang Y."/>
            <person name="Obille A."/>
            <person name="Becker A."/>
            <person name="Abrahante J.E."/>
            <person name="Garbe J."/>
            <person name="Badalamenti J.P."/>
            <person name="Herman A."/>
            <person name="Mangelson H."/>
            <person name="Liachko I."/>
            <person name="Sullivan S."/>
            <person name="Sone E.D."/>
            <person name="Koren S."/>
            <person name="Silverstein K.A.T."/>
            <person name="Beckman K.B."/>
            <person name="Gohl D.M."/>
        </authorList>
    </citation>
    <scope>NUCLEOTIDE SEQUENCE</scope>
    <source>
        <strain evidence="1">Duluth1</strain>
        <tissue evidence="1">Whole animal</tissue>
    </source>
</reference>
<organism evidence="1 2">
    <name type="scientific">Dreissena polymorpha</name>
    <name type="common">Zebra mussel</name>
    <name type="synonym">Mytilus polymorpha</name>
    <dbReference type="NCBI Taxonomy" id="45954"/>
    <lineage>
        <taxon>Eukaryota</taxon>
        <taxon>Metazoa</taxon>
        <taxon>Spiralia</taxon>
        <taxon>Lophotrochozoa</taxon>
        <taxon>Mollusca</taxon>
        <taxon>Bivalvia</taxon>
        <taxon>Autobranchia</taxon>
        <taxon>Heteroconchia</taxon>
        <taxon>Euheterodonta</taxon>
        <taxon>Imparidentia</taxon>
        <taxon>Neoheterodontei</taxon>
        <taxon>Myida</taxon>
        <taxon>Dreissenoidea</taxon>
        <taxon>Dreissenidae</taxon>
        <taxon>Dreissena</taxon>
    </lineage>
</organism>
<evidence type="ECO:0000313" key="1">
    <source>
        <dbReference type="EMBL" id="KAH3735549.1"/>
    </source>
</evidence>
<protein>
    <submittedName>
        <fullName evidence="1">Uncharacterized protein</fullName>
    </submittedName>
</protein>
<proteinExistence type="predicted"/>
<sequence length="116" mass="13665">MWPIDLIHEDWEINVTSRFAHLRGETNVLRKFHENLAKNVTSTRKMLRPLAAMFFSPIPTIFKLVRDINKTNVLTNFHDDWAKILISRVFTRKNFPSTCGHVFSPISLIFELVRKQ</sequence>
<dbReference type="AlphaFoldDB" id="A0A9D4HWL9"/>
<dbReference type="EMBL" id="JAIWYP010000011">
    <property type="protein sequence ID" value="KAH3735549.1"/>
    <property type="molecule type" value="Genomic_DNA"/>
</dbReference>
<accession>A0A9D4HWL9</accession>
<reference evidence="1" key="2">
    <citation type="submission" date="2020-11" db="EMBL/GenBank/DDBJ databases">
        <authorList>
            <person name="McCartney M.A."/>
            <person name="Auch B."/>
            <person name="Kono T."/>
            <person name="Mallez S."/>
            <person name="Becker A."/>
            <person name="Gohl D.M."/>
            <person name="Silverstein K.A.T."/>
            <person name="Koren S."/>
            <person name="Bechman K.B."/>
            <person name="Herman A."/>
            <person name="Abrahante J.E."/>
            <person name="Garbe J."/>
        </authorList>
    </citation>
    <scope>NUCLEOTIDE SEQUENCE</scope>
    <source>
        <strain evidence="1">Duluth1</strain>
        <tissue evidence="1">Whole animal</tissue>
    </source>
</reference>